<organism evidence="1 2">
    <name type="scientific">Metabacillus herbersteinensis</name>
    <dbReference type="NCBI Taxonomy" id="283816"/>
    <lineage>
        <taxon>Bacteria</taxon>
        <taxon>Bacillati</taxon>
        <taxon>Bacillota</taxon>
        <taxon>Bacilli</taxon>
        <taxon>Bacillales</taxon>
        <taxon>Bacillaceae</taxon>
        <taxon>Metabacillus</taxon>
    </lineage>
</organism>
<keyword evidence="2" id="KW-1185">Reference proteome</keyword>
<accession>A0ABV6GQ26</accession>
<proteinExistence type="predicted"/>
<name>A0ABV6GQ26_9BACI</name>
<dbReference type="RefSeq" id="WP_378939745.1">
    <property type="nucleotide sequence ID" value="NZ_JBHLVO010000060.1"/>
</dbReference>
<dbReference type="EMBL" id="JBHLVO010000060">
    <property type="protein sequence ID" value="MFC0274977.1"/>
    <property type="molecule type" value="Genomic_DNA"/>
</dbReference>
<evidence type="ECO:0000313" key="2">
    <source>
        <dbReference type="Proteomes" id="UP001589854"/>
    </source>
</evidence>
<reference evidence="1 2" key="1">
    <citation type="submission" date="2024-09" db="EMBL/GenBank/DDBJ databases">
        <authorList>
            <person name="Sun Q."/>
            <person name="Mori K."/>
        </authorList>
    </citation>
    <scope>NUCLEOTIDE SEQUENCE [LARGE SCALE GENOMIC DNA]</scope>
    <source>
        <strain evidence="1 2">CCM 7228</strain>
    </source>
</reference>
<dbReference type="Proteomes" id="UP001589854">
    <property type="component" value="Unassembled WGS sequence"/>
</dbReference>
<protein>
    <submittedName>
        <fullName evidence="1">Uncharacterized protein</fullName>
    </submittedName>
</protein>
<evidence type="ECO:0000313" key="1">
    <source>
        <dbReference type="EMBL" id="MFC0274977.1"/>
    </source>
</evidence>
<comment type="caution">
    <text evidence="1">The sequence shown here is derived from an EMBL/GenBank/DDBJ whole genome shotgun (WGS) entry which is preliminary data.</text>
</comment>
<gene>
    <name evidence="1" type="ORF">ACFFIX_27135</name>
</gene>
<sequence length="107" mass="12621">MNKADWSRKSTFEFAYDILGNVLQLLDRCEHNGTSLINCISSKLKDDFVFNLEDVFKLDRGIMENGMRCFVYQDGMIDEYVFEKERQRENPFISAKKSDKELFMSLL</sequence>